<keyword evidence="3" id="KW-1185">Reference proteome</keyword>
<evidence type="ECO:0000313" key="3">
    <source>
        <dbReference type="Proteomes" id="UP000807353"/>
    </source>
</evidence>
<dbReference type="OrthoDB" id="438440at2759"/>
<dbReference type="Proteomes" id="UP000807353">
    <property type="component" value="Unassembled WGS sequence"/>
</dbReference>
<name>A0A9P5Y5I4_9AGAR</name>
<evidence type="ECO:0000313" key="2">
    <source>
        <dbReference type="EMBL" id="KAF9461671.1"/>
    </source>
</evidence>
<evidence type="ECO:0000256" key="1">
    <source>
        <dbReference type="SAM" id="SignalP"/>
    </source>
</evidence>
<dbReference type="AlphaFoldDB" id="A0A9P5Y5I4"/>
<proteinExistence type="predicted"/>
<accession>A0A9P5Y5I4</accession>
<dbReference type="SUPFAM" id="SSF53474">
    <property type="entry name" value="alpha/beta-Hydrolases"/>
    <property type="match status" value="1"/>
</dbReference>
<reference evidence="2" key="1">
    <citation type="submission" date="2020-11" db="EMBL/GenBank/DDBJ databases">
        <authorList>
            <consortium name="DOE Joint Genome Institute"/>
            <person name="Ahrendt S."/>
            <person name="Riley R."/>
            <person name="Andreopoulos W."/>
            <person name="Labutti K."/>
            <person name="Pangilinan J."/>
            <person name="Ruiz-Duenas F.J."/>
            <person name="Barrasa J.M."/>
            <person name="Sanchez-Garcia M."/>
            <person name="Camarero S."/>
            <person name="Miyauchi S."/>
            <person name="Serrano A."/>
            <person name="Linde D."/>
            <person name="Babiker R."/>
            <person name="Drula E."/>
            <person name="Ayuso-Fernandez I."/>
            <person name="Pacheco R."/>
            <person name="Padilla G."/>
            <person name="Ferreira P."/>
            <person name="Barriuso J."/>
            <person name="Kellner H."/>
            <person name="Castanera R."/>
            <person name="Alfaro M."/>
            <person name="Ramirez L."/>
            <person name="Pisabarro A.G."/>
            <person name="Kuo A."/>
            <person name="Tritt A."/>
            <person name="Lipzen A."/>
            <person name="He G."/>
            <person name="Yan M."/>
            <person name="Ng V."/>
            <person name="Cullen D."/>
            <person name="Martin F."/>
            <person name="Rosso M.-N."/>
            <person name="Henrissat B."/>
            <person name="Hibbett D."/>
            <person name="Martinez A.T."/>
            <person name="Grigoriev I.V."/>
        </authorList>
    </citation>
    <scope>NUCLEOTIDE SEQUENCE</scope>
    <source>
        <strain evidence="2">CBS 247.69</strain>
    </source>
</reference>
<dbReference type="Gene3D" id="3.40.50.1820">
    <property type="entry name" value="alpha/beta hydrolase"/>
    <property type="match status" value="1"/>
</dbReference>
<keyword evidence="1" id="KW-0732">Signal</keyword>
<gene>
    <name evidence="2" type="ORF">BDZ94DRAFT_1237539</name>
</gene>
<sequence>MKSWTFLPVLTLSSLFTVVSSSPVQASHKPVGEEFNIISMFNALPKPENLLKMTEGKPEYDNLVYYYKYATSVYSDRCLRVGAMPNGARVVGTINNTFPDTQVFIARHDSDKEIVVAFRGSDSIVDWYHNLPVSLTPFIVSGYYNYGKL</sequence>
<feature type="chain" id="PRO_5040172904" evidence="1">
    <location>
        <begin position="22"/>
        <end position="149"/>
    </location>
</feature>
<dbReference type="EMBL" id="MU150281">
    <property type="protein sequence ID" value="KAF9461671.1"/>
    <property type="molecule type" value="Genomic_DNA"/>
</dbReference>
<dbReference type="InterPro" id="IPR029058">
    <property type="entry name" value="AB_hydrolase_fold"/>
</dbReference>
<feature type="signal peptide" evidence="1">
    <location>
        <begin position="1"/>
        <end position="21"/>
    </location>
</feature>
<comment type="caution">
    <text evidence="2">The sequence shown here is derived from an EMBL/GenBank/DDBJ whole genome shotgun (WGS) entry which is preliminary data.</text>
</comment>
<organism evidence="2 3">
    <name type="scientific">Collybia nuda</name>
    <dbReference type="NCBI Taxonomy" id="64659"/>
    <lineage>
        <taxon>Eukaryota</taxon>
        <taxon>Fungi</taxon>
        <taxon>Dikarya</taxon>
        <taxon>Basidiomycota</taxon>
        <taxon>Agaricomycotina</taxon>
        <taxon>Agaricomycetes</taxon>
        <taxon>Agaricomycetidae</taxon>
        <taxon>Agaricales</taxon>
        <taxon>Tricholomatineae</taxon>
        <taxon>Clitocybaceae</taxon>
        <taxon>Collybia</taxon>
    </lineage>
</organism>
<protein>
    <submittedName>
        <fullName evidence="2">Uncharacterized protein</fullName>
    </submittedName>
</protein>